<comment type="caution">
    <text evidence="6">The sequence shown here is derived from an EMBL/GenBank/DDBJ whole genome shotgun (WGS) entry which is preliminary data.</text>
</comment>
<evidence type="ECO:0000256" key="5">
    <source>
        <dbReference type="SAM" id="SignalP"/>
    </source>
</evidence>
<reference evidence="6 7" key="1">
    <citation type="submission" date="2020-01" db="EMBL/GenBank/DDBJ databases">
        <title>Investigation of new actinobacteria for the biodesulphurisation of diesel fuel.</title>
        <authorList>
            <person name="Athi Narayanan S.M."/>
        </authorList>
    </citation>
    <scope>NUCLEOTIDE SEQUENCE [LARGE SCALE GENOMIC DNA]</scope>
    <source>
        <strain evidence="6 7">213E</strain>
    </source>
</reference>
<evidence type="ECO:0000313" key="7">
    <source>
        <dbReference type="Proteomes" id="UP000466307"/>
    </source>
</evidence>
<sequence>MLRSKRIRQTFAAVGVVAAAAVTVVGCSSSDDGGSGEKTVLNVYAAASLKKTFTELEKAYEAEHSDVDVKINFDGSSALVNQIQQGADVDVLATADEATMNKVTDKVNPPQIFARNTLVIVTAPGNPKHVTDFASLRNPDVTTVLCAVEVPCGAATAEVEKNTGVDITPKSQETSVTAVLTKVTSGQADAGLVYVTDAKGAGDKVTTVVDPAFATVVNNYPIATLKASKHEQQAQEFVDLVLGSTGQKILTDAGFAAAS</sequence>
<dbReference type="Gene3D" id="3.40.190.10">
    <property type="entry name" value="Periplasmic binding protein-like II"/>
    <property type="match status" value="2"/>
</dbReference>
<feature type="binding site" evidence="4">
    <location>
        <position position="194"/>
    </location>
    <ligand>
        <name>molybdate</name>
        <dbReference type="ChEBI" id="CHEBI:36264"/>
    </ligand>
</feature>
<dbReference type="RefSeq" id="WP_157079372.1">
    <property type="nucleotide sequence ID" value="NZ_JAADZU010000010.1"/>
</dbReference>
<evidence type="ECO:0000256" key="3">
    <source>
        <dbReference type="ARBA" id="ARBA00022729"/>
    </source>
</evidence>
<dbReference type="InterPro" id="IPR050682">
    <property type="entry name" value="ModA/WtpA"/>
</dbReference>
<dbReference type="PROSITE" id="PS51257">
    <property type="entry name" value="PROKAR_LIPOPROTEIN"/>
    <property type="match status" value="1"/>
</dbReference>
<dbReference type="GO" id="GO:0030973">
    <property type="term" value="F:molybdate ion binding"/>
    <property type="evidence" value="ECO:0007669"/>
    <property type="project" value="TreeGrafter"/>
</dbReference>
<accession>A0A7K3LKT3</accession>
<keyword evidence="2 4" id="KW-0479">Metal-binding</keyword>
<name>A0A7K3LKT3_9ACTN</name>
<feature type="chain" id="PRO_5039015698" evidence="5">
    <location>
        <begin position="21"/>
        <end position="259"/>
    </location>
</feature>
<proteinExistence type="inferred from homology"/>
<gene>
    <name evidence="6" type="primary">modA</name>
    <name evidence="6" type="ORF">GYA93_04700</name>
</gene>
<evidence type="ECO:0000256" key="1">
    <source>
        <dbReference type="ARBA" id="ARBA00009175"/>
    </source>
</evidence>
<evidence type="ECO:0000313" key="6">
    <source>
        <dbReference type="EMBL" id="NDK88879.1"/>
    </source>
</evidence>
<dbReference type="InterPro" id="IPR005950">
    <property type="entry name" value="ModA"/>
</dbReference>
<dbReference type="PANTHER" id="PTHR30632">
    <property type="entry name" value="MOLYBDATE-BINDING PERIPLASMIC PROTEIN"/>
    <property type="match status" value="1"/>
</dbReference>
<keyword evidence="3 5" id="KW-0732">Signal</keyword>
<dbReference type="PIRSF" id="PIRSF004846">
    <property type="entry name" value="ModA"/>
    <property type="match status" value="1"/>
</dbReference>
<dbReference type="PANTHER" id="PTHR30632:SF0">
    <property type="entry name" value="SULFATE-BINDING PROTEIN"/>
    <property type="match status" value="1"/>
</dbReference>
<dbReference type="Pfam" id="PF13531">
    <property type="entry name" value="SBP_bac_11"/>
    <property type="match status" value="1"/>
</dbReference>
<evidence type="ECO:0000256" key="4">
    <source>
        <dbReference type="PIRSR" id="PIRSR004846-1"/>
    </source>
</evidence>
<dbReference type="NCBIfam" id="TIGR01256">
    <property type="entry name" value="modA"/>
    <property type="match status" value="1"/>
</dbReference>
<dbReference type="SUPFAM" id="SSF53850">
    <property type="entry name" value="Periplasmic binding protein-like II"/>
    <property type="match status" value="1"/>
</dbReference>
<organism evidence="6 7">
    <name type="scientific">Gordonia desulfuricans</name>
    <dbReference type="NCBI Taxonomy" id="89051"/>
    <lineage>
        <taxon>Bacteria</taxon>
        <taxon>Bacillati</taxon>
        <taxon>Actinomycetota</taxon>
        <taxon>Actinomycetes</taxon>
        <taxon>Mycobacteriales</taxon>
        <taxon>Gordoniaceae</taxon>
        <taxon>Gordonia</taxon>
    </lineage>
</organism>
<feature type="binding site" evidence="4">
    <location>
        <position position="48"/>
    </location>
    <ligand>
        <name>molybdate</name>
        <dbReference type="ChEBI" id="CHEBI:36264"/>
    </ligand>
</feature>
<dbReference type="GO" id="GO:0015689">
    <property type="term" value="P:molybdate ion transport"/>
    <property type="evidence" value="ECO:0007669"/>
    <property type="project" value="InterPro"/>
</dbReference>
<keyword evidence="7" id="KW-1185">Reference proteome</keyword>
<keyword evidence="4" id="KW-0500">Molybdenum</keyword>
<protein>
    <submittedName>
        <fullName evidence="6">Molybdate ABC transporter substrate-binding protein</fullName>
    </submittedName>
</protein>
<dbReference type="Proteomes" id="UP000466307">
    <property type="component" value="Unassembled WGS sequence"/>
</dbReference>
<dbReference type="GO" id="GO:0046872">
    <property type="term" value="F:metal ion binding"/>
    <property type="evidence" value="ECO:0007669"/>
    <property type="project" value="UniProtKB-KW"/>
</dbReference>
<feature type="binding site" evidence="4">
    <location>
        <position position="76"/>
    </location>
    <ligand>
        <name>molybdate</name>
        <dbReference type="ChEBI" id="CHEBI:36264"/>
    </ligand>
</feature>
<feature type="signal peptide" evidence="5">
    <location>
        <begin position="1"/>
        <end position="20"/>
    </location>
</feature>
<dbReference type="AlphaFoldDB" id="A0A7K3LKT3"/>
<comment type="similarity">
    <text evidence="1">Belongs to the bacterial solute-binding protein ModA family.</text>
</comment>
<feature type="binding site" evidence="4">
    <location>
        <position position="176"/>
    </location>
    <ligand>
        <name>molybdate</name>
        <dbReference type="ChEBI" id="CHEBI:36264"/>
    </ligand>
</feature>
<evidence type="ECO:0000256" key="2">
    <source>
        <dbReference type="ARBA" id="ARBA00022723"/>
    </source>
</evidence>
<dbReference type="EMBL" id="JAADZU010000010">
    <property type="protein sequence ID" value="NDK88879.1"/>
    <property type="molecule type" value="Genomic_DNA"/>
</dbReference>